<dbReference type="Gene3D" id="3.40.50.720">
    <property type="entry name" value="NAD(P)-binding Rossmann-like Domain"/>
    <property type="match status" value="1"/>
</dbReference>
<dbReference type="EMBL" id="CADIKB010000014">
    <property type="protein sequence ID" value="CAB3696647.1"/>
    <property type="molecule type" value="Genomic_DNA"/>
</dbReference>
<dbReference type="Proteomes" id="UP000494249">
    <property type="component" value="Unassembled WGS sequence"/>
</dbReference>
<dbReference type="GO" id="GO:0004854">
    <property type="term" value="F:xanthine dehydrogenase activity"/>
    <property type="evidence" value="ECO:0007669"/>
    <property type="project" value="UniProtKB-EC"/>
</dbReference>
<dbReference type="PANTHER" id="PTHR30388:SF4">
    <property type="entry name" value="MOLYBDENUM COFACTOR INSERTION CHAPERONE PAOD"/>
    <property type="match status" value="1"/>
</dbReference>
<dbReference type="RefSeq" id="WP_013586852.1">
    <property type="nucleotide sequence ID" value="NZ_CADFGL010000014.1"/>
</dbReference>
<dbReference type="InterPro" id="IPR036291">
    <property type="entry name" value="NAD(P)-bd_dom_sf"/>
</dbReference>
<dbReference type="PANTHER" id="PTHR30388">
    <property type="entry name" value="ALDEHYDE OXIDOREDUCTASE MOLYBDENUM COFACTOR ASSEMBLY PROTEIN"/>
    <property type="match status" value="1"/>
</dbReference>
<dbReference type="InterPro" id="IPR003777">
    <property type="entry name" value="XdhC_CoxI"/>
</dbReference>
<dbReference type="InterPro" id="IPR052698">
    <property type="entry name" value="MoCofactor_Util/Proc"/>
</dbReference>
<keyword evidence="3" id="KW-0560">Oxidoreductase</keyword>
<dbReference type="Pfam" id="PF13478">
    <property type="entry name" value="XdhC_C"/>
    <property type="match status" value="1"/>
</dbReference>
<dbReference type="EC" id="1.17.1.4" evidence="3"/>
<evidence type="ECO:0000259" key="2">
    <source>
        <dbReference type="Pfam" id="PF13478"/>
    </source>
</evidence>
<feature type="domain" description="XdhC Rossmann" evidence="2">
    <location>
        <begin position="165"/>
        <end position="306"/>
    </location>
</feature>
<organism evidence="3 4">
    <name type="scientific">Paraburkholderia phenoliruptrix</name>
    <dbReference type="NCBI Taxonomy" id="252970"/>
    <lineage>
        <taxon>Bacteria</taxon>
        <taxon>Pseudomonadati</taxon>
        <taxon>Pseudomonadota</taxon>
        <taxon>Betaproteobacteria</taxon>
        <taxon>Burkholderiales</taxon>
        <taxon>Burkholderiaceae</taxon>
        <taxon>Paraburkholderia</taxon>
    </lineage>
</organism>
<accession>A0A6J5B8Z6</accession>
<evidence type="ECO:0000259" key="1">
    <source>
        <dbReference type="Pfam" id="PF02625"/>
    </source>
</evidence>
<gene>
    <name evidence="3" type="primary">pucA</name>
    <name evidence="3" type="ORF">LMG22037_03269</name>
</gene>
<dbReference type="InterPro" id="IPR027051">
    <property type="entry name" value="XdhC_Rossmann_dom"/>
</dbReference>
<evidence type="ECO:0000313" key="4">
    <source>
        <dbReference type="Proteomes" id="UP000494249"/>
    </source>
</evidence>
<dbReference type="AlphaFoldDB" id="A0A6J5B8Z6"/>
<name>A0A6J5B8Z6_9BURK</name>
<protein>
    <submittedName>
        <fullName evidence="3">Putative xanthine dehydrogenase subunit A</fullName>
        <ecNumber evidence="3">1.17.1.4</ecNumber>
    </submittedName>
</protein>
<reference evidence="3 4" key="1">
    <citation type="submission" date="2020-04" db="EMBL/GenBank/DDBJ databases">
        <authorList>
            <person name="De Canck E."/>
        </authorList>
    </citation>
    <scope>NUCLEOTIDE SEQUENCE [LARGE SCALE GENOMIC DNA]</scope>
    <source>
        <strain evidence="3 4">LMG 22037</strain>
    </source>
</reference>
<evidence type="ECO:0000313" key="3">
    <source>
        <dbReference type="EMBL" id="CAB3696647.1"/>
    </source>
</evidence>
<sequence length="340" mass="36842">MDSVDLEVLKSSARWLDEGHRALLVTVVKTWGSSPRPEGAMLAVRDDGLVVGSVSGGCIEDDLIDRVRQRGIEQTHPEAVKYGITAEEAHRFGLPCGGTIQLVLEPLTRQSGIAELCHAVEEGRLVARELSMRSGEARLGKALATDGVDFDGERLLTIHGPRYRMLVIGAGQLSRYLCNIAVGLDYQVTVCDPREEYTEEWNIPGTKIVRTMPDDTVLDMKLDERCAVIALTHDPKLDDLALMEALKTPAFYVGALGSRRNNQARRERLKEFDLNEAELARLHGPVGIYIGSRTPPEIAVSILAEVTAAKNGVSLPTLLQVEGAKAAREIAASGGAACSP</sequence>
<dbReference type="Pfam" id="PF02625">
    <property type="entry name" value="XdhC_CoxI"/>
    <property type="match status" value="1"/>
</dbReference>
<dbReference type="SUPFAM" id="SSF51735">
    <property type="entry name" value="NAD(P)-binding Rossmann-fold domains"/>
    <property type="match status" value="1"/>
</dbReference>
<feature type="domain" description="XdhC- CoxI" evidence="1">
    <location>
        <begin position="15"/>
        <end position="83"/>
    </location>
</feature>
<proteinExistence type="predicted"/>